<proteinExistence type="inferred from homology"/>
<name>A0AA85IVT6_TRIRE</name>
<reference evidence="5 6" key="2">
    <citation type="submission" date="2023-11" db="UniProtKB">
        <authorList>
            <consortium name="WormBaseParasite"/>
        </authorList>
    </citation>
    <scope>IDENTIFICATION</scope>
</reference>
<dbReference type="Gene3D" id="1.20.58.150">
    <property type="entry name" value="ANTH domain"/>
    <property type="match status" value="1"/>
</dbReference>
<dbReference type="GO" id="GO:0005905">
    <property type="term" value="C:clathrin-coated pit"/>
    <property type="evidence" value="ECO:0007669"/>
    <property type="project" value="TreeGrafter"/>
</dbReference>
<dbReference type="WBParaSite" id="TREG1_111920.2">
    <property type="protein sequence ID" value="TREG1_111920.2"/>
    <property type="gene ID" value="TREG1_111920"/>
</dbReference>
<feature type="region of interest" description="Disordered" evidence="2">
    <location>
        <begin position="384"/>
        <end position="423"/>
    </location>
</feature>
<feature type="region of interest" description="Disordered" evidence="2">
    <location>
        <begin position="309"/>
        <end position="361"/>
    </location>
</feature>
<feature type="domain" description="ENTH" evidence="3">
    <location>
        <begin position="26"/>
        <end position="158"/>
    </location>
</feature>
<evidence type="ECO:0000313" key="4">
    <source>
        <dbReference type="Proteomes" id="UP000050795"/>
    </source>
</evidence>
<dbReference type="PANTHER" id="PTHR22951:SF5">
    <property type="entry name" value="PHOSPHATIDYLINOSITOL-BINDING CLATHRIN ASSEMBLY PROTEIN LAP"/>
    <property type="match status" value="1"/>
</dbReference>
<dbReference type="PANTHER" id="PTHR22951">
    <property type="entry name" value="CLATHRIN ASSEMBLY PROTEIN"/>
    <property type="match status" value="1"/>
</dbReference>
<evidence type="ECO:0000256" key="2">
    <source>
        <dbReference type="SAM" id="MobiDB-lite"/>
    </source>
</evidence>
<feature type="compositionally biased region" description="Low complexity" evidence="2">
    <location>
        <begin position="397"/>
        <end position="423"/>
    </location>
</feature>
<evidence type="ECO:0000313" key="6">
    <source>
        <dbReference type="WBParaSite" id="TREG1_111920.2"/>
    </source>
</evidence>
<dbReference type="GO" id="GO:0048268">
    <property type="term" value="P:clathrin coat assembly"/>
    <property type="evidence" value="ECO:0007669"/>
    <property type="project" value="InterPro"/>
</dbReference>
<dbReference type="SUPFAM" id="SSF48464">
    <property type="entry name" value="ENTH/VHS domain"/>
    <property type="match status" value="1"/>
</dbReference>
<keyword evidence="4" id="KW-1185">Reference proteome</keyword>
<dbReference type="GO" id="GO:0032050">
    <property type="term" value="F:clathrin heavy chain binding"/>
    <property type="evidence" value="ECO:0007669"/>
    <property type="project" value="TreeGrafter"/>
</dbReference>
<dbReference type="InterPro" id="IPR014712">
    <property type="entry name" value="ANTH_dom_sf"/>
</dbReference>
<dbReference type="GO" id="GO:0000149">
    <property type="term" value="F:SNARE binding"/>
    <property type="evidence" value="ECO:0007669"/>
    <property type="project" value="TreeGrafter"/>
</dbReference>
<dbReference type="GO" id="GO:0030136">
    <property type="term" value="C:clathrin-coated vesicle"/>
    <property type="evidence" value="ECO:0007669"/>
    <property type="project" value="InterPro"/>
</dbReference>
<dbReference type="Gene3D" id="1.25.40.90">
    <property type="match status" value="1"/>
</dbReference>
<dbReference type="InterPro" id="IPR013809">
    <property type="entry name" value="ENTH"/>
</dbReference>
<dbReference type="InterPro" id="IPR011417">
    <property type="entry name" value="ANTH_dom"/>
</dbReference>
<dbReference type="GO" id="GO:0005545">
    <property type="term" value="F:1-phosphatidylinositol binding"/>
    <property type="evidence" value="ECO:0007669"/>
    <property type="project" value="InterPro"/>
</dbReference>
<feature type="compositionally biased region" description="Polar residues" evidence="2">
    <location>
        <begin position="316"/>
        <end position="354"/>
    </location>
</feature>
<dbReference type="GO" id="GO:0008021">
    <property type="term" value="C:synaptic vesicle"/>
    <property type="evidence" value="ECO:0007669"/>
    <property type="project" value="TreeGrafter"/>
</dbReference>
<evidence type="ECO:0000259" key="3">
    <source>
        <dbReference type="PROSITE" id="PS50942"/>
    </source>
</evidence>
<protein>
    <recommendedName>
        <fullName evidence="3">ENTH domain-containing protein</fullName>
    </recommendedName>
</protein>
<dbReference type="SUPFAM" id="SSF89009">
    <property type="entry name" value="GAT-like domain"/>
    <property type="match status" value="1"/>
</dbReference>
<accession>A0AA85IVT6</accession>
<dbReference type="GO" id="GO:0016185">
    <property type="term" value="P:synaptic vesicle budding from presynaptic endocytic zone membrane"/>
    <property type="evidence" value="ECO:0007669"/>
    <property type="project" value="TreeGrafter"/>
</dbReference>
<dbReference type="InterPro" id="IPR008942">
    <property type="entry name" value="ENTH_VHS"/>
</dbReference>
<dbReference type="PROSITE" id="PS50942">
    <property type="entry name" value="ENTH"/>
    <property type="match status" value="1"/>
</dbReference>
<dbReference type="GO" id="GO:0098894">
    <property type="term" value="C:extrinsic component of presynaptic endocytic zone membrane"/>
    <property type="evidence" value="ECO:0007669"/>
    <property type="project" value="TreeGrafter"/>
</dbReference>
<evidence type="ECO:0000256" key="1">
    <source>
        <dbReference type="ARBA" id="ARBA00008011"/>
    </source>
</evidence>
<organism evidence="4 5">
    <name type="scientific">Trichobilharzia regenti</name>
    <name type="common">Nasal bird schistosome</name>
    <dbReference type="NCBI Taxonomy" id="157069"/>
    <lineage>
        <taxon>Eukaryota</taxon>
        <taxon>Metazoa</taxon>
        <taxon>Spiralia</taxon>
        <taxon>Lophotrochozoa</taxon>
        <taxon>Platyhelminthes</taxon>
        <taxon>Trematoda</taxon>
        <taxon>Digenea</taxon>
        <taxon>Strigeidida</taxon>
        <taxon>Schistosomatoidea</taxon>
        <taxon>Schistosomatidae</taxon>
        <taxon>Trichobilharzia</taxon>
    </lineage>
</organism>
<sequence length="564" mass="62823">MAGKVVKQLAGSGTGQSLSDLMTAMKYTLSGSVVVKVICKATTEEMCAPKKKHLAYLVQCTFEPRLSVPDFANQIVNRTQHSNLVVAFKALLTIHHLMQYGNERFSQYIASNNCHFYVPSVHDRNTFQSTHRISVFLRPYAKYLDEKAASYREVAFDFCRLKRGKDDSDMRTMPQEKLLKTLPVIEKQIDALLLFDATTSELSNSLLRVAHLFLYRDLIRLYAVYNEGMINLIGRYFTMSKRDCRLSLEIYKSFVKRMEAMNVFVKVAESAEPGGTPLPLDSENNPFQPVPPSVLEALEQHLAYLEAHKQGDKKTPSNPSPQQSQTNPITSTLSTSKSTPNESESTIPSYYNQDNGGGEFTLTPAERQRIIEEERARLEAFVSTARQHAYSSDHSNQQQAQHQQQTQQQQQTNHYGSSGSSTITDSDKFLDLMSYEKSSFTTATADVSHGLNDFTGSSRSTALGNPQNSSVSNEHNLLDLNDISTTPSPFGGGLNSTTPQFYFPTAHSASSSTSLVPFIPPTNSVVQSTNPFLLNSNNNINTSSSNQLMLANFHRINSLILIQC</sequence>
<dbReference type="GO" id="GO:0072583">
    <property type="term" value="P:clathrin-dependent endocytosis"/>
    <property type="evidence" value="ECO:0007669"/>
    <property type="project" value="InterPro"/>
</dbReference>
<dbReference type="WBParaSite" id="TREG1_111910.1">
    <property type="protein sequence ID" value="TREG1_111910.1"/>
    <property type="gene ID" value="TREG1_111910"/>
</dbReference>
<evidence type="ECO:0000313" key="5">
    <source>
        <dbReference type="WBParaSite" id="TREG1_111910.1"/>
    </source>
</evidence>
<dbReference type="Pfam" id="PF07651">
    <property type="entry name" value="ANTH"/>
    <property type="match status" value="1"/>
</dbReference>
<dbReference type="AlphaFoldDB" id="A0AA85IVT6"/>
<dbReference type="SMART" id="SM00273">
    <property type="entry name" value="ENTH"/>
    <property type="match status" value="1"/>
</dbReference>
<dbReference type="Proteomes" id="UP000050795">
    <property type="component" value="Unassembled WGS sequence"/>
</dbReference>
<reference evidence="4" key="1">
    <citation type="submission" date="2022-06" db="EMBL/GenBank/DDBJ databases">
        <authorList>
            <person name="Berger JAMES D."/>
            <person name="Berger JAMES D."/>
        </authorList>
    </citation>
    <scope>NUCLEOTIDE SEQUENCE [LARGE SCALE GENOMIC DNA]</scope>
</reference>
<feature type="compositionally biased region" description="Polar residues" evidence="2">
    <location>
        <begin position="384"/>
        <end position="396"/>
    </location>
</feature>
<dbReference type="InterPro" id="IPR045192">
    <property type="entry name" value="AP180-like"/>
</dbReference>
<comment type="similarity">
    <text evidence="1">Belongs to the PICALM/SNAP91 family.</text>
</comment>
<dbReference type="GO" id="GO:0005546">
    <property type="term" value="F:phosphatidylinositol-4,5-bisphosphate binding"/>
    <property type="evidence" value="ECO:0007669"/>
    <property type="project" value="TreeGrafter"/>
</dbReference>